<reference evidence="4" key="3">
    <citation type="submission" date="2018-04" db="EMBL/GenBank/DDBJ databases">
        <authorList>
            <person name="Sheh A."/>
            <person name="Shen Z."/>
            <person name="Mannion A.J."/>
            <person name="Fox J.G."/>
        </authorList>
    </citation>
    <scope>NUCLEOTIDE SEQUENCE</scope>
    <source>
        <strain evidence="4">MIT 97-6194</strain>
    </source>
</reference>
<dbReference type="PANTHER" id="PTHR43540:SF1">
    <property type="entry name" value="ISOCHORISMATASE HYDROLASE"/>
    <property type="match status" value="1"/>
</dbReference>
<dbReference type="InterPro" id="IPR000868">
    <property type="entry name" value="Isochorismatase-like_dom"/>
</dbReference>
<dbReference type="SUPFAM" id="SSF52499">
    <property type="entry name" value="Isochorismatase-like hydrolases"/>
    <property type="match status" value="1"/>
</dbReference>
<reference evidence="3 6" key="4">
    <citation type="submission" date="2019-12" db="EMBL/GenBank/DDBJ databases">
        <title>Multi-Generational Helicobacter saguini Isolates.</title>
        <authorList>
            <person name="Mannion A."/>
            <person name="Shen Z."/>
            <person name="Fox J.G."/>
        </authorList>
    </citation>
    <scope>NUCLEOTIDE SEQUENCE [LARGE SCALE GENOMIC DNA]</scope>
    <source>
        <strain evidence="3">16-048</strain>
        <strain evidence="6">16-048 (F4)</strain>
    </source>
</reference>
<proteinExistence type="predicted"/>
<evidence type="ECO:0000313" key="5">
    <source>
        <dbReference type="Proteomes" id="UP000029714"/>
    </source>
</evidence>
<dbReference type="Gene3D" id="3.40.50.850">
    <property type="entry name" value="Isochorismatase-like"/>
    <property type="match status" value="1"/>
</dbReference>
<dbReference type="InterPro" id="IPR036380">
    <property type="entry name" value="Isochorismatase-like_sf"/>
</dbReference>
<gene>
    <name evidence="3" type="ORF">DCO61_10155</name>
    <name evidence="4" type="ORF">LS64_002805</name>
</gene>
<evidence type="ECO:0000313" key="6">
    <source>
        <dbReference type="Proteomes" id="UP000477070"/>
    </source>
</evidence>
<accession>A0A347VKH7</accession>
<dbReference type="CDD" id="cd00431">
    <property type="entry name" value="cysteine_hydrolases"/>
    <property type="match status" value="1"/>
</dbReference>
<reference evidence="4 5" key="1">
    <citation type="journal article" date="2014" name="Genome Announc.">
        <title>Draft genome sequences of eight enterohepatic helicobacter species isolated from both laboratory and wild rodents.</title>
        <authorList>
            <person name="Sheh A."/>
            <person name="Shen Z."/>
            <person name="Fox J.G."/>
        </authorList>
    </citation>
    <scope>NUCLEOTIDE SEQUENCE [LARGE SCALE GENOMIC DNA]</scope>
    <source>
        <strain evidence="4 5">MIT 97-6194</strain>
    </source>
</reference>
<evidence type="ECO:0000313" key="4">
    <source>
        <dbReference type="EMBL" id="TLD95296.1"/>
    </source>
</evidence>
<evidence type="ECO:0000313" key="3">
    <source>
        <dbReference type="EMBL" id="MWV70349.1"/>
    </source>
</evidence>
<dbReference type="Proteomes" id="UP000477070">
    <property type="component" value="Unassembled WGS sequence"/>
</dbReference>
<feature type="domain" description="Isochorismatase-like" evidence="2">
    <location>
        <begin position="78"/>
        <end position="251"/>
    </location>
</feature>
<evidence type="ECO:0000259" key="2">
    <source>
        <dbReference type="Pfam" id="PF00857"/>
    </source>
</evidence>
<dbReference type="GO" id="GO:0016787">
    <property type="term" value="F:hydrolase activity"/>
    <property type="evidence" value="ECO:0007669"/>
    <property type="project" value="UniProtKB-KW"/>
</dbReference>
<dbReference type="Pfam" id="PF00857">
    <property type="entry name" value="Isochorismatase"/>
    <property type="match status" value="1"/>
</dbReference>
<organism evidence="4 5">
    <name type="scientific">Helicobacter saguini</name>
    <dbReference type="NCBI Taxonomy" id="1548018"/>
    <lineage>
        <taxon>Bacteria</taxon>
        <taxon>Pseudomonadati</taxon>
        <taxon>Campylobacterota</taxon>
        <taxon>Epsilonproteobacteria</taxon>
        <taxon>Campylobacterales</taxon>
        <taxon>Helicobacteraceae</taxon>
        <taxon>Helicobacter</taxon>
    </lineage>
</organism>
<dbReference type="STRING" id="1548018.LS64_00640"/>
<protein>
    <submittedName>
        <fullName evidence="4">Cysteine hydrolase</fullName>
    </submittedName>
    <submittedName>
        <fullName evidence="3">Isochorismatase family protein</fullName>
    </submittedName>
</protein>
<dbReference type="EMBL" id="JRMP02000003">
    <property type="protein sequence ID" value="TLD95296.1"/>
    <property type="molecule type" value="Genomic_DNA"/>
</dbReference>
<dbReference type="InterPro" id="IPR050272">
    <property type="entry name" value="Isochorismatase-like_hydrls"/>
</dbReference>
<keyword evidence="5" id="KW-1185">Reference proteome</keyword>
<dbReference type="OrthoDB" id="9807387at2"/>
<name>A0A347VKH7_9HELI</name>
<dbReference type="RefSeq" id="WP_118949384.1">
    <property type="nucleotide sequence ID" value="NZ_JRMP02000003.1"/>
</dbReference>
<keyword evidence="1 4" id="KW-0378">Hydrolase</keyword>
<comment type="caution">
    <text evidence="4">The sequence shown here is derived from an EMBL/GenBank/DDBJ whole genome shotgun (WGS) entry which is preliminary data.</text>
</comment>
<reference evidence="4 5" key="2">
    <citation type="journal article" date="2016" name="Infect. Immun.">
        <title>Helicobacter saguini, a Novel Helicobacter Isolated from Cotton-Top Tamarins with Ulcerative Colitis, Has Proinflammatory Properties and Induces Typhlocolitis and Dysplasia in Gnotobiotic IL-10-/- Mice.</title>
        <authorList>
            <person name="Shen Z."/>
            <person name="Mannion A."/>
            <person name="Whary M.T."/>
            <person name="Muthupalani S."/>
            <person name="Sheh A."/>
            <person name="Feng Y."/>
            <person name="Gong G."/>
            <person name="Vandamme P."/>
            <person name="Holcombe H.R."/>
            <person name="Paster B.J."/>
            <person name="Fox J.G."/>
        </authorList>
    </citation>
    <scope>NUCLEOTIDE SEQUENCE [LARGE SCALE GENOMIC DNA]</scope>
    <source>
        <strain evidence="4 5">MIT 97-6194</strain>
    </source>
</reference>
<dbReference type="EMBL" id="QBIU01000002">
    <property type="protein sequence ID" value="MWV70349.1"/>
    <property type="molecule type" value="Genomic_DNA"/>
</dbReference>
<dbReference type="AlphaFoldDB" id="A0A347VKH7"/>
<dbReference type="Proteomes" id="UP000029714">
    <property type="component" value="Unassembled WGS sequence"/>
</dbReference>
<sequence>MNDKLNINRRESFKKLAGVGALSLASLGVLKAAEIDSNSQDSQNANKIAQNKIPEYADSDKMMLPKSQMKLTQGSVGLVVVNPQIDFLSPKGVGWNIYGANIKENGTIENIGMLLRVAKALALPTFISYVVWNKQDFDSMPKTPMKNFIRGTSMCLGKGSGLNANDISNSGADFLPEYKPFILDNKSVLTTPRKDFGLNGSNLVSRLRQYGVRQVILCGMDANTHIDSHLRDLLAEGFDVGVVRDATAGAKLPEGDGYLAALINFRYIANELFYTSEIVPRLQGMM</sequence>
<dbReference type="PANTHER" id="PTHR43540">
    <property type="entry name" value="PEROXYUREIDOACRYLATE/UREIDOACRYLATE AMIDOHYDROLASE-RELATED"/>
    <property type="match status" value="1"/>
</dbReference>
<evidence type="ECO:0000256" key="1">
    <source>
        <dbReference type="ARBA" id="ARBA00022801"/>
    </source>
</evidence>